<dbReference type="EMBL" id="AP026866">
    <property type="protein sequence ID" value="BDS08061.1"/>
    <property type="molecule type" value="Genomic_DNA"/>
</dbReference>
<accession>A0AAT9FPY8</accession>
<feature type="transmembrane region" description="Helical" evidence="1">
    <location>
        <begin position="21"/>
        <end position="40"/>
    </location>
</feature>
<evidence type="ECO:0000313" key="2">
    <source>
        <dbReference type="EMBL" id="BDS08061.1"/>
    </source>
</evidence>
<protein>
    <submittedName>
        <fullName evidence="2">Uncharacterized protein</fullName>
    </submittedName>
</protein>
<proteinExistence type="predicted"/>
<dbReference type="KEGG" id="osu:NT6N_31010"/>
<organism evidence="2">
    <name type="scientific">Oceaniferula spumae</name>
    <dbReference type="NCBI Taxonomy" id="2979115"/>
    <lineage>
        <taxon>Bacteria</taxon>
        <taxon>Pseudomonadati</taxon>
        <taxon>Verrucomicrobiota</taxon>
        <taxon>Verrucomicrobiia</taxon>
        <taxon>Verrucomicrobiales</taxon>
        <taxon>Verrucomicrobiaceae</taxon>
        <taxon>Oceaniferula</taxon>
    </lineage>
</organism>
<keyword evidence="1" id="KW-0472">Membrane</keyword>
<sequence>MEPHQQTAAPHSEPVDFWLKVVLVGILVIGGVLVFTPVVMKSPKKADMTTSTSNAKQIFLLMVEFDDDFGEFPSDATANKVPALAAYRGKYSNDYLGQFIAGGYVQSEEIFYAKGGSSSGKKPDNVYDTKDRTLSEGECGFAYIKGLSTSEKSGTPVLLAPMYGDGYKFNSDIYHGKCVVLRIDGSVQTLRLNEDRHAKLPTGKTLFEGGEKTVWGKAGFDYKNLCYAKYPYNFTPAIFKKEWITPPTVAAGLIILALICYIVSKVRGRKKKPNLAHEA</sequence>
<keyword evidence="1" id="KW-0812">Transmembrane</keyword>
<dbReference type="AlphaFoldDB" id="A0AAT9FPY8"/>
<gene>
    <name evidence="2" type="ORF">NT6N_31010</name>
</gene>
<name>A0AAT9FPY8_9BACT</name>
<reference evidence="2" key="1">
    <citation type="submission" date="2024-07" db="EMBL/GenBank/DDBJ databases">
        <title>Complete genome sequence of Verrucomicrobiaceae bacterium NT6N.</title>
        <authorList>
            <person name="Huang C."/>
            <person name="Takami H."/>
            <person name="Hamasaki K."/>
        </authorList>
    </citation>
    <scope>NUCLEOTIDE SEQUENCE</scope>
    <source>
        <strain evidence="2">NT6N</strain>
    </source>
</reference>
<keyword evidence="1" id="KW-1133">Transmembrane helix</keyword>
<feature type="transmembrane region" description="Helical" evidence="1">
    <location>
        <begin position="243"/>
        <end position="263"/>
    </location>
</feature>
<evidence type="ECO:0000256" key="1">
    <source>
        <dbReference type="SAM" id="Phobius"/>
    </source>
</evidence>